<organism evidence="2">
    <name type="scientific">Oceaniferula spumae</name>
    <dbReference type="NCBI Taxonomy" id="2979115"/>
    <lineage>
        <taxon>Bacteria</taxon>
        <taxon>Pseudomonadati</taxon>
        <taxon>Verrucomicrobiota</taxon>
        <taxon>Verrucomicrobiia</taxon>
        <taxon>Verrucomicrobiales</taxon>
        <taxon>Verrucomicrobiaceae</taxon>
        <taxon>Oceaniferula</taxon>
    </lineage>
</organism>
<dbReference type="Gene3D" id="3.60.120.10">
    <property type="entry name" value="Anthranilate synthase"/>
    <property type="match status" value="1"/>
</dbReference>
<proteinExistence type="predicted"/>
<dbReference type="EMBL" id="AP026866">
    <property type="protein sequence ID" value="BDS07708.1"/>
    <property type="molecule type" value="Genomic_DNA"/>
</dbReference>
<dbReference type="InterPro" id="IPR005802">
    <property type="entry name" value="ADC_synth_comp_1"/>
</dbReference>
<dbReference type="InterPro" id="IPR005801">
    <property type="entry name" value="ADC_synthase"/>
</dbReference>
<dbReference type="GO" id="GO:0046820">
    <property type="term" value="F:4-amino-4-deoxychorismate synthase activity"/>
    <property type="evidence" value="ECO:0007669"/>
    <property type="project" value="TreeGrafter"/>
</dbReference>
<dbReference type="PANTHER" id="PTHR11236:SF50">
    <property type="entry name" value="AMINODEOXYCHORISMATE SYNTHASE COMPONENT 1"/>
    <property type="match status" value="1"/>
</dbReference>
<dbReference type="GO" id="GO:0009396">
    <property type="term" value="P:folic acid-containing compound biosynthetic process"/>
    <property type="evidence" value="ECO:0007669"/>
    <property type="project" value="InterPro"/>
</dbReference>
<protein>
    <submittedName>
        <fullName evidence="2">Aminodeoxychorismate synthase, component I</fullName>
    </submittedName>
</protein>
<dbReference type="InterPro" id="IPR019999">
    <property type="entry name" value="Anth_synth_I-like"/>
</dbReference>
<dbReference type="GO" id="GO:0000162">
    <property type="term" value="P:L-tryptophan biosynthetic process"/>
    <property type="evidence" value="ECO:0007669"/>
    <property type="project" value="TreeGrafter"/>
</dbReference>
<dbReference type="PRINTS" id="PR00095">
    <property type="entry name" value="ANTSNTHASEI"/>
</dbReference>
<dbReference type="PANTHER" id="PTHR11236">
    <property type="entry name" value="AMINOBENZOATE/ANTHRANILATE SYNTHASE"/>
    <property type="match status" value="1"/>
</dbReference>
<gene>
    <name evidence="2" type="primary">pabB</name>
    <name evidence="2" type="ORF">NT6N_27480</name>
</gene>
<dbReference type="InterPro" id="IPR015890">
    <property type="entry name" value="Chorismate_C"/>
</dbReference>
<feature type="domain" description="Chorismate-utilising enzyme C-terminal" evidence="1">
    <location>
        <begin position="155"/>
        <end position="411"/>
    </location>
</feature>
<dbReference type="KEGG" id="osu:NT6N_27480"/>
<dbReference type="Pfam" id="PF00425">
    <property type="entry name" value="Chorismate_bind"/>
    <property type="match status" value="1"/>
</dbReference>
<dbReference type="AlphaFoldDB" id="A0AAT9FP38"/>
<sequence length="426" mass="46997">MAADEPGSVEAPRPVELNMTPTEVAASLKHLPGLVFFDTSGNLPSRSHAPVSIIAARPIKVLKGDITCTEDLDALRQEINRWQVHCPSFGFPTGGACGWIDYEGPYCFGIYPEMLVYQHDRQQWWQCGHLSEEIDPHPKSPKTPKIGKFAASMSQQQYENGVKQIHEYIAAGDIYQVNLTQRFSADLESTSGSLFFLYQQLRDSTPSPLAVWMSLEGREVLSSSPETFLRMSGRNIETRPIKGTRPRYEDPEADAASAKDLLGSEKENAELIMITDLERNDLGQVCEFGSVRVADMMALEKLEQVYHLVSTVTGTLREEIDHLSALAACFPGGSITGAPKKRAMEIISELEPVPRGLYTGALGYIGFNGESQFNIPIRTLVKEGGKLQYHVGAGIVADSDPAAEYQETLDKAKGIRLAMEKFQSPQ</sequence>
<accession>A0AAT9FP38</accession>
<reference evidence="2" key="1">
    <citation type="submission" date="2024-07" db="EMBL/GenBank/DDBJ databases">
        <title>Complete genome sequence of Verrucomicrobiaceae bacterium NT6N.</title>
        <authorList>
            <person name="Huang C."/>
            <person name="Takami H."/>
            <person name="Hamasaki K."/>
        </authorList>
    </citation>
    <scope>NUCLEOTIDE SEQUENCE</scope>
    <source>
        <strain evidence="2">NT6N</strain>
    </source>
</reference>
<name>A0AAT9FP38_9BACT</name>
<evidence type="ECO:0000313" key="2">
    <source>
        <dbReference type="EMBL" id="BDS07708.1"/>
    </source>
</evidence>
<dbReference type="SUPFAM" id="SSF56322">
    <property type="entry name" value="ADC synthase"/>
    <property type="match status" value="1"/>
</dbReference>
<dbReference type="NCBIfam" id="TIGR00553">
    <property type="entry name" value="pabB"/>
    <property type="match status" value="1"/>
</dbReference>
<evidence type="ECO:0000259" key="1">
    <source>
        <dbReference type="Pfam" id="PF00425"/>
    </source>
</evidence>